<protein>
    <recommendedName>
        <fullName evidence="4">Bromo domain-containing protein</fullName>
    </recommendedName>
</protein>
<gene>
    <name evidence="2" type="ORF">BCV71DRAFT_211009</name>
</gene>
<proteinExistence type="predicted"/>
<organism evidence="2 3">
    <name type="scientific">Rhizopus microsporus</name>
    <dbReference type="NCBI Taxonomy" id="58291"/>
    <lineage>
        <taxon>Eukaryota</taxon>
        <taxon>Fungi</taxon>
        <taxon>Fungi incertae sedis</taxon>
        <taxon>Mucoromycota</taxon>
        <taxon>Mucoromycotina</taxon>
        <taxon>Mucoromycetes</taxon>
        <taxon>Mucorales</taxon>
        <taxon>Mucorineae</taxon>
        <taxon>Rhizopodaceae</taxon>
        <taxon>Rhizopus</taxon>
    </lineage>
</organism>
<sequence length="485" mass="55948">MPTTRFASTQNPEETTANETVQEIRNKRFSSRKKREGYIAQTPKQRVMMQFLSTIIDYDKQHILWTEPKEHTAITIESIEDRVYKGKYKTFDSFKNDIDALFLSVVPSIQSSKEEMNTFKQLYQFAQDCLKFESERLNENIQEGEQSIYKVVALFRPSVDGYVFSDTTIKEPTAPANDQLPQNVHEMIIHPSQPVQQEEVPSLKQTIAPPPKYPPKLMRHEDKPVVPVQWLDFGAFSSFAPTYDSNNANVTYENTYIGRTAKRLKVDKLDEKDDENVDELNKAWLEKEGLDINLIEDAFNKLPSTVEEELANNCQLLEKLMEHQESRIEKGEAVDEKELKTAKLLEENIIKMLSRLPPNATANTELIEKTMENIPLCEPAYKGSLLPHKMFSYPTTEKAEVLPPYANLTPTYNKDHWRLVKVPPLATGDNNNNNTYPLLSMVEQQQINFYTKPPAFIPPQQFIQQQQQQQKMTPPVGQGFVQQRK</sequence>
<feature type="region of interest" description="Disordered" evidence="1">
    <location>
        <begin position="1"/>
        <end position="20"/>
    </location>
</feature>
<evidence type="ECO:0000256" key="1">
    <source>
        <dbReference type="SAM" id="MobiDB-lite"/>
    </source>
</evidence>
<evidence type="ECO:0000313" key="3">
    <source>
        <dbReference type="Proteomes" id="UP000242381"/>
    </source>
</evidence>
<dbReference type="Pfam" id="PF12024">
    <property type="entry name" value="DUF3512"/>
    <property type="match status" value="1"/>
</dbReference>
<reference evidence="2 3" key="1">
    <citation type="journal article" date="2016" name="Proc. Natl. Acad. Sci. U.S.A.">
        <title>Lipid metabolic changes in an early divergent fungus govern the establishment of a mutualistic symbiosis with endobacteria.</title>
        <authorList>
            <person name="Lastovetsky O.A."/>
            <person name="Gaspar M.L."/>
            <person name="Mondo S.J."/>
            <person name="LaButti K.M."/>
            <person name="Sandor L."/>
            <person name="Grigoriev I.V."/>
            <person name="Henry S.A."/>
            <person name="Pawlowska T.E."/>
        </authorList>
    </citation>
    <scope>NUCLEOTIDE SEQUENCE [LARGE SCALE GENOMIC DNA]</scope>
    <source>
        <strain evidence="2 3">ATCC 11559</strain>
    </source>
</reference>
<dbReference type="VEuPathDB" id="FungiDB:BCV72DRAFT_186810"/>
<dbReference type="OMA" id="HEDKPIV"/>
<accession>A0A1X0SAU6</accession>
<dbReference type="Proteomes" id="UP000242381">
    <property type="component" value="Unassembled WGS sequence"/>
</dbReference>
<name>A0A1X0SAU6_RHIZD</name>
<dbReference type="EMBL" id="KV921280">
    <property type="protein sequence ID" value="ORE21390.1"/>
    <property type="molecule type" value="Genomic_DNA"/>
</dbReference>
<dbReference type="InterPro" id="IPR021900">
    <property type="entry name" value="DUF3512"/>
</dbReference>
<dbReference type="AlphaFoldDB" id="A0A1X0SAU6"/>
<evidence type="ECO:0008006" key="4">
    <source>
        <dbReference type="Google" id="ProtNLM"/>
    </source>
</evidence>
<feature type="region of interest" description="Disordered" evidence="1">
    <location>
        <begin position="464"/>
        <end position="485"/>
    </location>
</feature>
<evidence type="ECO:0000313" key="2">
    <source>
        <dbReference type="EMBL" id="ORE21390.1"/>
    </source>
</evidence>